<evidence type="ECO:0000313" key="2">
    <source>
        <dbReference type="EMBL" id="ANC77161.1"/>
    </source>
</evidence>
<protein>
    <recommendedName>
        <fullName evidence="1">GIY-YIG domain-containing protein</fullName>
    </recommendedName>
</protein>
<dbReference type="AlphaFoldDB" id="A0A160ILY7"/>
<dbReference type="Proteomes" id="UP000076623">
    <property type="component" value="Chromosome"/>
</dbReference>
<dbReference type="SMART" id="SM00465">
    <property type="entry name" value="GIYc"/>
    <property type="match status" value="1"/>
</dbReference>
<accession>A0A160ILY7</accession>
<name>A0A160ILY7_9BACL</name>
<dbReference type="RefSeq" id="WP_066394387.1">
    <property type="nucleotide sequence ID" value="NZ_CP015378.1"/>
</dbReference>
<organism evidence="2 3">
    <name type="scientific">Fictibacillus phosphorivorans</name>
    <dbReference type="NCBI Taxonomy" id="1221500"/>
    <lineage>
        <taxon>Bacteria</taxon>
        <taxon>Bacillati</taxon>
        <taxon>Bacillota</taxon>
        <taxon>Bacilli</taxon>
        <taxon>Bacillales</taxon>
        <taxon>Fictibacillaceae</taxon>
        <taxon>Fictibacillus</taxon>
    </lineage>
</organism>
<dbReference type="EMBL" id="CP015378">
    <property type="protein sequence ID" value="ANC77161.1"/>
    <property type="molecule type" value="Genomic_DNA"/>
</dbReference>
<dbReference type="Pfam" id="PF01541">
    <property type="entry name" value="GIY-YIG"/>
    <property type="match status" value="1"/>
</dbReference>
<dbReference type="CDD" id="cd00719">
    <property type="entry name" value="GIY-YIG_SF"/>
    <property type="match status" value="1"/>
</dbReference>
<reference evidence="2 3" key="1">
    <citation type="submission" date="2016-04" db="EMBL/GenBank/DDBJ databases">
        <title>Complete genome sequence of Fictibacillus phosphorivorans G25-29, a strain toxic to nematodes.</title>
        <authorList>
            <person name="Zheng Z."/>
        </authorList>
    </citation>
    <scope>NUCLEOTIDE SEQUENCE [LARGE SCALE GENOMIC DNA]</scope>
    <source>
        <strain evidence="2 3">G25-29</strain>
    </source>
</reference>
<dbReference type="PROSITE" id="PS50164">
    <property type="entry name" value="GIY_YIG"/>
    <property type="match status" value="1"/>
</dbReference>
<sequence>MLTEEERNWASQILSDNDPFEISPSYFHKKKTEFERNKNKEIVRKELDGLRKKMITVTPEELIELKNKTARESKGIANLKGIYIIYNSSKNIYYIGQAERVFERAFNHFVFEKGNPIIFEDYKKKDRFSISFIPLEDTSFKTLNDLEDNAIRAYNSLIPNGYNRNPGNILDKPIFKNDSDKEVAELLLNRIKDTEVFRGLTNKRKRLNFILDLLANLELPRNIGFAFNFVELIKEYQKTNKQMNQK</sequence>
<dbReference type="KEGG" id="fpn:ABE65_010255"/>
<evidence type="ECO:0000259" key="1">
    <source>
        <dbReference type="PROSITE" id="PS50164"/>
    </source>
</evidence>
<dbReference type="InterPro" id="IPR000305">
    <property type="entry name" value="GIY-YIG_endonuc"/>
</dbReference>
<keyword evidence="3" id="KW-1185">Reference proteome</keyword>
<evidence type="ECO:0000313" key="3">
    <source>
        <dbReference type="Proteomes" id="UP000076623"/>
    </source>
</evidence>
<feature type="domain" description="GIY-YIG" evidence="1">
    <location>
        <begin position="78"/>
        <end position="164"/>
    </location>
</feature>
<dbReference type="STRING" id="1221500.ABE65_010255"/>
<dbReference type="InterPro" id="IPR035901">
    <property type="entry name" value="GIY-YIG_endonuc_sf"/>
</dbReference>
<dbReference type="Gene3D" id="3.40.1440.10">
    <property type="entry name" value="GIY-YIG endonuclease"/>
    <property type="match status" value="1"/>
</dbReference>
<gene>
    <name evidence="2" type="ORF">ABE65_010255</name>
</gene>
<proteinExistence type="predicted"/>
<dbReference type="SUPFAM" id="SSF82771">
    <property type="entry name" value="GIY-YIG endonuclease"/>
    <property type="match status" value="1"/>
</dbReference>